<evidence type="ECO:0000313" key="10">
    <source>
        <dbReference type="EMBL" id="MFC4893033.1"/>
    </source>
</evidence>
<proteinExistence type="predicted"/>
<feature type="transmembrane region" description="Helical" evidence="8">
    <location>
        <begin position="307"/>
        <end position="332"/>
    </location>
</feature>
<evidence type="ECO:0000259" key="9">
    <source>
        <dbReference type="PROSITE" id="PS50850"/>
    </source>
</evidence>
<feature type="transmembrane region" description="Helical" evidence="8">
    <location>
        <begin position="143"/>
        <end position="163"/>
    </location>
</feature>
<feature type="transmembrane region" description="Helical" evidence="8">
    <location>
        <begin position="462"/>
        <end position="480"/>
    </location>
</feature>
<comment type="subcellular location">
    <subcellularLocation>
        <location evidence="1">Cell membrane</location>
        <topology evidence="1">Multi-pass membrane protein</topology>
    </subcellularLocation>
</comment>
<accession>A0ABV9TCX1</accession>
<evidence type="ECO:0000256" key="7">
    <source>
        <dbReference type="ARBA" id="ARBA00023136"/>
    </source>
</evidence>
<keyword evidence="3" id="KW-1003">Cell membrane</keyword>
<dbReference type="SUPFAM" id="SSF103473">
    <property type="entry name" value="MFS general substrate transporter"/>
    <property type="match status" value="2"/>
</dbReference>
<feature type="transmembrane region" description="Helical" evidence="8">
    <location>
        <begin position="169"/>
        <end position="187"/>
    </location>
</feature>
<dbReference type="EMBL" id="JBHSJH010000003">
    <property type="protein sequence ID" value="MFC4893033.1"/>
    <property type="molecule type" value="Genomic_DNA"/>
</dbReference>
<protein>
    <submittedName>
        <fullName evidence="10">Peptide MFS transporter</fullName>
    </submittedName>
</protein>
<organism evidence="10 11">
    <name type="scientific">Pseudofrancisella aestuarii</name>
    <dbReference type="NCBI Taxonomy" id="2670347"/>
    <lineage>
        <taxon>Bacteria</taxon>
        <taxon>Pseudomonadati</taxon>
        <taxon>Pseudomonadota</taxon>
        <taxon>Gammaproteobacteria</taxon>
        <taxon>Thiotrichales</taxon>
        <taxon>Francisellaceae</taxon>
        <taxon>Pseudofrancisella</taxon>
    </lineage>
</organism>
<dbReference type="InterPro" id="IPR000109">
    <property type="entry name" value="POT_fam"/>
</dbReference>
<dbReference type="RefSeq" id="WP_119330975.1">
    <property type="nucleotide sequence ID" value="NZ_JBHSJH010000003.1"/>
</dbReference>
<reference evidence="11" key="1">
    <citation type="journal article" date="2019" name="Int. J. Syst. Evol. Microbiol.">
        <title>The Global Catalogue of Microorganisms (GCM) 10K type strain sequencing project: providing services to taxonomists for standard genome sequencing and annotation.</title>
        <authorList>
            <consortium name="The Broad Institute Genomics Platform"/>
            <consortium name="The Broad Institute Genome Sequencing Center for Infectious Disease"/>
            <person name="Wu L."/>
            <person name="Ma J."/>
        </authorList>
    </citation>
    <scope>NUCLEOTIDE SEQUENCE [LARGE SCALE GENOMIC DNA]</scope>
    <source>
        <strain evidence="11">CGMCC 1.13718</strain>
    </source>
</reference>
<feature type="transmembrane region" description="Helical" evidence="8">
    <location>
        <begin position="51"/>
        <end position="71"/>
    </location>
</feature>
<feature type="transmembrane region" description="Helical" evidence="8">
    <location>
        <begin position="241"/>
        <end position="259"/>
    </location>
</feature>
<keyword evidence="6 8" id="KW-1133">Transmembrane helix</keyword>
<comment type="caution">
    <text evidence="10">The sequence shown here is derived from an EMBL/GenBank/DDBJ whole genome shotgun (WGS) entry which is preliminary data.</text>
</comment>
<keyword evidence="7 8" id="KW-0472">Membrane</keyword>
<keyword evidence="11" id="KW-1185">Reference proteome</keyword>
<dbReference type="Proteomes" id="UP001595926">
    <property type="component" value="Unassembled WGS sequence"/>
</dbReference>
<keyword evidence="5" id="KW-0571">Peptide transport</keyword>
<dbReference type="InterPro" id="IPR020846">
    <property type="entry name" value="MFS_dom"/>
</dbReference>
<dbReference type="PANTHER" id="PTHR23517">
    <property type="entry name" value="RESISTANCE PROTEIN MDTM, PUTATIVE-RELATED-RELATED"/>
    <property type="match status" value="1"/>
</dbReference>
<keyword evidence="2" id="KW-0813">Transport</keyword>
<feature type="transmembrane region" description="Helical" evidence="8">
    <location>
        <begin position="271"/>
        <end position="287"/>
    </location>
</feature>
<dbReference type="InterPro" id="IPR005279">
    <property type="entry name" value="Dipep/tripep_permease"/>
</dbReference>
<sequence length="492" mass="54636">MSSNLHLKHPSGLKYLFFAEMWERFSFYGLSALLVLYMTSRLNFAEDNATIIFGSYVTYLYITTAFGGVLADRIIGYRRCVLIGGLAIMAGHIILSSLGSNSTALFLGLGCISAGTGFFKSNVSTMVGRLYDKKEALRSSGFAYFYTGINFGSVLATFIVGYVGEKIGWHYGFMLAAFGMALGLVVFEKGKKHFPESCDEPNFKVMNKKLILGITVWRLIILSVVFFAVLFGYLIAHPTSSMVVISLSGIGLFVYLSFLWRSLTTAEKTRIATLLLLSIFMLFYWSLSNQTTISIPLFIKTSVDLNIFGYQLPVTTVMGIQLTLLVIITPFFGFLWQRLSDINREPSDEIKFVLSLVFLSLSFTFLAMGGYSAINSLSYVSVLWVSAAYLMLVFGELCISPVGLALVTRVAPEHLKSTMMGVWWTISAYAGFFGGIIGSHITKDVKSDSNPTKLFSSGFFELAIAALFMAVLLFIIIYLLRRFKKSPEEFQA</sequence>
<evidence type="ECO:0000256" key="5">
    <source>
        <dbReference type="ARBA" id="ARBA00022856"/>
    </source>
</evidence>
<feature type="transmembrane region" description="Helical" evidence="8">
    <location>
        <begin position="386"/>
        <end position="408"/>
    </location>
</feature>
<feature type="transmembrane region" description="Helical" evidence="8">
    <location>
        <begin position="420"/>
        <end position="442"/>
    </location>
</feature>
<feature type="transmembrane region" description="Helical" evidence="8">
    <location>
        <begin position="80"/>
        <end position="98"/>
    </location>
</feature>
<feature type="domain" description="Major facilitator superfamily (MFS) profile" evidence="9">
    <location>
        <begin position="12"/>
        <end position="484"/>
    </location>
</feature>
<feature type="transmembrane region" description="Helical" evidence="8">
    <location>
        <begin position="352"/>
        <end position="374"/>
    </location>
</feature>
<dbReference type="InterPro" id="IPR050171">
    <property type="entry name" value="MFS_Transporters"/>
</dbReference>
<dbReference type="InterPro" id="IPR036259">
    <property type="entry name" value="MFS_trans_sf"/>
</dbReference>
<evidence type="ECO:0000313" key="11">
    <source>
        <dbReference type="Proteomes" id="UP001595926"/>
    </source>
</evidence>
<evidence type="ECO:0000256" key="3">
    <source>
        <dbReference type="ARBA" id="ARBA00022475"/>
    </source>
</evidence>
<dbReference type="Pfam" id="PF00854">
    <property type="entry name" value="PTR2"/>
    <property type="match status" value="1"/>
</dbReference>
<feature type="transmembrane region" description="Helical" evidence="8">
    <location>
        <begin position="104"/>
        <end position="123"/>
    </location>
</feature>
<dbReference type="PANTHER" id="PTHR23517:SF15">
    <property type="entry name" value="PROTON-DEPENDENT OLIGOPEPTIDE FAMILY TRANSPORT PROTEIN"/>
    <property type="match status" value="1"/>
</dbReference>
<dbReference type="PROSITE" id="PS50850">
    <property type="entry name" value="MFS"/>
    <property type="match status" value="1"/>
</dbReference>
<feature type="transmembrane region" description="Helical" evidence="8">
    <location>
        <begin position="21"/>
        <end position="39"/>
    </location>
</feature>
<evidence type="ECO:0000256" key="2">
    <source>
        <dbReference type="ARBA" id="ARBA00022448"/>
    </source>
</evidence>
<evidence type="ECO:0000256" key="4">
    <source>
        <dbReference type="ARBA" id="ARBA00022692"/>
    </source>
</evidence>
<keyword evidence="5" id="KW-0653">Protein transport</keyword>
<dbReference type="Gene3D" id="1.20.1250.20">
    <property type="entry name" value="MFS general substrate transporter like domains"/>
    <property type="match status" value="1"/>
</dbReference>
<dbReference type="NCBIfam" id="TIGR00924">
    <property type="entry name" value="yjdL_sub1_fam"/>
    <property type="match status" value="1"/>
</dbReference>
<feature type="transmembrane region" description="Helical" evidence="8">
    <location>
        <begin position="210"/>
        <end position="235"/>
    </location>
</feature>
<evidence type="ECO:0000256" key="1">
    <source>
        <dbReference type="ARBA" id="ARBA00004651"/>
    </source>
</evidence>
<evidence type="ECO:0000256" key="8">
    <source>
        <dbReference type="SAM" id="Phobius"/>
    </source>
</evidence>
<name>A0ABV9TCX1_9GAMM</name>
<keyword evidence="4 8" id="KW-0812">Transmembrane</keyword>
<dbReference type="CDD" id="cd17346">
    <property type="entry name" value="MFS_DtpA_like"/>
    <property type="match status" value="1"/>
</dbReference>
<gene>
    <name evidence="10" type="ORF">ACFPDQ_08210</name>
</gene>
<evidence type="ECO:0000256" key="6">
    <source>
        <dbReference type="ARBA" id="ARBA00022989"/>
    </source>
</evidence>